<evidence type="ECO:0000256" key="1">
    <source>
        <dbReference type="ARBA" id="ARBA00022801"/>
    </source>
</evidence>
<dbReference type="EMBL" id="CYYP01000010">
    <property type="protein sequence ID" value="CUO22539.1"/>
    <property type="molecule type" value="Genomic_DNA"/>
</dbReference>
<keyword evidence="1 4" id="KW-0378">Hydrolase</keyword>
<dbReference type="GO" id="GO:0016042">
    <property type="term" value="P:lipid catabolic process"/>
    <property type="evidence" value="ECO:0007669"/>
    <property type="project" value="UniProtKB-UniRule"/>
</dbReference>
<dbReference type="Proteomes" id="UP000095468">
    <property type="component" value="Unassembled WGS sequence"/>
</dbReference>
<dbReference type="PANTHER" id="PTHR14226">
    <property type="entry name" value="NEUROPATHY TARGET ESTERASE/SWISS CHEESE D.MELANOGASTER"/>
    <property type="match status" value="1"/>
</dbReference>
<dbReference type="InterPro" id="IPR050301">
    <property type="entry name" value="NTE"/>
</dbReference>
<keyword evidence="2 4" id="KW-0442">Lipid degradation</keyword>
<proteinExistence type="predicted"/>
<feature type="active site" description="Nucleophile" evidence="4">
    <location>
        <position position="45"/>
    </location>
</feature>
<dbReference type="CDD" id="cd07208">
    <property type="entry name" value="Pat_hypo_Ecoli_yjju_like"/>
    <property type="match status" value="1"/>
</dbReference>
<protein>
    <submittedName>
        <fullName evidence="6">NTE family protein rssA</fullName>
    </submittedName>
</protein>
<evidence type="ECO:0000256" key="4">
    <source>
        <dbReference type="PROSITE-ProRule" id="PRU01161"/>
    </source>
</evidence>
<evidence type="ECO:0000256" key="3">
    <source>
        <dbReference type="ARBA" id="ARBA00023098"/>
    </source>
</evidence>
<feature type="short sequence motif" description="GXSXG" evidence="4">
    <location>
        <begin position="43"/>
        <end position="47"/>
    </location>
</feature>
<accession>A0A174DE01</accession>
<dbReference type="GO" id="GO:0016787">
    <property type="term" value="F:hydrolase activity"/>
    <property type="evidence" value="ECO:0007669"/>
    <property type="project" value="UniProtKB-UniRule"/>
</dbReference>
<name>A0A174DE01_9ACTN</name>
<sequence>MAQSNMTRTVGLALEGGGYRGMYTAGVLDVWMEHGLTCDHMVGVSAGAAFGYNFKSRQIGRAIRYNKAYCADKRYASVTSWLRTGDMFNADFAYHEVPIERDPIDLEAYRACPMRFTCVCTDIETGKAVYHDLPYGDERDIEWIRASSAIPVATRPVAIEGRKYLDGGVADSIPSAWLFAQGYDRNIVVLTQPAGFVKQPNSVMPMLRRVFRHYPEFVAALEHRHEVYNATLDDLARREAAGDIFVVRPSESVKVPSLCREPDELERIYQIGRRDAEATLPALETYLAG</sequence>
<dbReference type="InterPro" id="IPR002641">
    <property type="entry name" value="PNPLA_dom"/>
</dbReference>
<dbReference type="Pfam" id="PF19890">
    <property type="entry name" value="DUF6363"/>
    <property type="match status" value="1"/>
</dbReference>
<dbReference type="InterPro" id="IPR045943">
    <property type="entry name" value="DUF6363"/>
</dbReference>
<dbReference type="InterPro" id="IPR037483">
    <property type="entry name" value="YjjU-like"/>
</dbReference>
<feature type="short sequence motif" description="DGA/G" evidence="4">
    <location>
        <begin position="166"/>
        <end position="168"/>
    </location>
</feature>
<dbReference type="Gene3D" id="3.40.1090.10">
    <property type="entry name" value="Cytosolic phospholipase A2 catalytic domain"/>
    <property type="match status" value="2"/>
</dbReference>
<feature type="short sequence motif" description="GXGXXG" evidence="4">
    <location>
        <begin position="16"/>
        <end position="21"/>
    </location>
</feature>
<dbReference type="Pfam" id="PF01734">
    <property type="entry name" value="Patatin"/>
    <property type="match status" value="1"/>
</dbReference>
<dbReference type="RefSeq" id="WP_082421904.1">
    <property type="nucleotide sequence ID" value="NZ_CYYP01000010.1"/>
</dbReference>
<dbReference type="PANTHER" id="PTHR14226:SF25">
    <property type="entry name" value="PHOSPHOESTERASE"/>
    <property type="match status" value="1"/>
</dbReference>
<dbReference type="SUPFAM" id="SSF52151">
    <property type="entry name" value="FabD/lysophospholipase-like"/>
    <property type="match status" value="1"/>
</dbReference>
<dbReference type="AlphaFoldDB" id="A0A174DE01"/>
<feature type="domain" description="PNPLA" evidence="5">
    <location>
        <begin position="12"/>
        <end position="179"/>
    </location>
</feature>
<organism evidence="6 7">
    <name type="scientific">Collinsella aerofaciens</name>
    <dbReference type="NCBI Taxonomy" id="74426"/>
    <lineage>
        <taxon>Bacteria</taxon>
        <taxon>Bacillati</taxon>
        <taxon>Actinomycetota</taxon>
        <taxon>Coriobacteriia</taxon>
        <taxon>Coriobacteriales</taxon>
        <taxon>Coriobacteriaceae</taxon>
        <taxon>Collinsella</taxon>
    </lineage>
</organism>
<keyword evidence="3 4" id="KW-0443">Lipid metabolism</keyword>
<evidence type="ECO:0000313" key="7">
    <source>
        <dbReference type="Proteomes" id="UP000095468"/>
    </source>
</evidence>
<evidence type="ECO:0000259" key="5">
    <source>
        <dbReference type="PROSITE" id="PS51635"/>
    </source>
</evidence>
<evidence type="ECO:0000256" key="2">
    <source>
        <dbReference type="ARBA" id="ARBA00022963"/>
    </source>
</evidence>
<dbReference type="InterPro" id="IPR016035">
    <property type="entry name" value="Acyl_Trfase/lysoPLipase"/>
</dbReference>
<feature type="active site" description="Proton acceptor" evidence="4">
    <location>
        <position position="166"/>
    </location>
</feature>
<dbReference type="PROSITE" id="PS51635">
    <property type="entry name" value="PNPLA"/>
    <property type="match status" value="1"/>
</dbReference>
<gene>
    <name evidence="6" type="primary">rssA_1</name>
    <name evidence="6" type="ORF">ERS852381_01235</name>
</gene>
<reference evidence="6 7" key="1">
    <citation type="submission" date="2015-09" db="EMBL/GenBank/DDBJ databases">
        <authorList>
            <consortium name="Pathogen Informatics"/>
        </authorList>
    </citation>
    <scope>NUCLEOTIDE SEQUENCE [LARGE SCALE GENOMIC DNA]</scope>
    <source>
        <strain evidence="6 7">2789STDY5608823</strain>
    </source>
</reference>
<evidence type="ECO:0000313" key="6">
    <source>
        <dbReference type="EMBL" id="CUO22539.1"/>
    </source>
</evidence>